<name>A0A915D541_9BILA</name>
<accession>A0A915D541</accession>
<dbReference type="WBParaSite" id="jg15486">
    <property type="protein sequence ID" value="jg15486"/>
    <property type="gene ID" value="jg15486"/>
</dbReference>
<dbReference type="AlphaFoldDB" id="A0A915D541"/>
<dbReference type="Proteomes" id="UP000887574">
    <property type="component" value="Unplaced"/>
</dbReference>
<protein>
    <submittedName>
        <fullName evidence="2">Uncharacterized protein</fullName>
    </submittedName>
</protein>
<keyword evidence="1" id="KW-1185">Reference proteome</keyword>
<reference evidence="2" key="1">
    <citation type="submission" date="2022-11" db="UniProtKB">
        <authorList>
            <consortium name="WormBaseParasite"/>
        </authorList>
    </citation>
    <scope>IDENTIFICATION</scope>
</reference>
<proteinExistence type="predicted"/>
<organism evidence="1 2">
    <name type="scientific">Ditylenchus dipsaci</name>
    <dbReference type="NCBI Taxonomy" id="166011"/>
    <lineage>
        <taxon>Eukaryota</taxon>
        <taxon>Metazoa</taxon>
        <taxon>Ecdysozoa</taxon>
        <taxon>Nematoda</taxon>
        <taxon>Chromadorea</taxon>
        <taxon>Rhabditida</taxon>
        <taxon>Tylenchina</taxon>
        <taxon>Tylenchomorpha</taxon>
        <taxon>Sphaerularioidea</taxon>
        <taxon>Anguinidae</taxon>
        <taxon>Anguininae</taxon>
        <taxon>Ditylenchus</taxon>
    </lineage>
</organism>
<evidence type="ECO:0000313" key="2">
    <source>
        <dbReference type="WBParaSite" id="jg15486"/>
    </source>
</evidence>
<evidence type="ECO:0000313" key="1">
    <source>
        <dbReference type="Proteomes" id="UP000887574"/>
    </source>
</evidence>
<sequence length="79" mass="9321">MRARESPVLNNLVRHSIMCQKNFTQLLQSRRYEGLVWFMQSMGFCSIYKLKTQNQYTRDFQMDLLMAAFSMVCSTLVAI</sequence>